<evidence type="ECO:0000313" key="1">
    <source>
        <dbReference type="EMBL" id="OUO03049.1"/>
    </source>
</evidence>
<proteinExistence type="predicted"/>
<accession>A0A1Y3Z2U5</accession>
<evidence type="ECO:0008006" key="3">
    <source>
        <dbReference type="Google" id="ProtNLM"/>
    </source>
</evidence>
<dbReference type="Gene3D" id="3.30.300.250">
    <property type="match status" value="1"/>
</dbReference>
<evidence type="ECO:0000313" key="2">
    <source>
        <dbReference type="Proteomes" id="UP000195386"/>
    </source>
</evidence>
<gene>
    <name evidence="1" type="ORF">B5F97_01095</name>
</gene>
<organism evidence="1 2">
    <name type="scientific">Bacteroides clarus</name>
    <dbReference type="NCBI Taxonomy" id="626929"/>
    <lineage>
        <taxon>Bacteria</taxon>
        <taxon>Pseudomonadati</taxon>
        <taxon>Bacteroidota</taxon>
        <taxon>Bacteroidia</taxon>
        <taxon>Bacteroidales</taxon>
        <taxon>Bacteroidaceae</taxon>
        <taxon>Bacteroides</taxon>
    </lineage>
</organism>
<sequence length="263" mass="29099">MQNILKTSGSIMLLACLSLVLLTGCSQKSKLKLAIELADKQCPMDMGTVGEISGITFDGTDVIYNMLMNEDYLDLNALEKNPDAMKSAVTAMFKNPKGEIKTMLEMVVDTKSGIKFIYKGKTTGKEVECYLETEDLNNILNQNLTEEESDKHKLEELVNVTNVSCPMDVDEATTLDKLTIESDKVVYNYTIDEAKVDMATMRNNEAQMKQAIKGSLNVSESSLRLFLEACVKDNKGLSYRYVGGTSGESAEYIFTVAELKALL</sequence>
<name>A0A1Y3Z2U5_9BACE</name>
<reference evidence="2" key="1">
    <citation type="submission" date="2017-04" db="EMBL/GenBank/DDBJ databases">
        <title>Function of individual gut microbiota members based on whole genome sequencing of pure cultures obtained from chicken caecum.</title>
        <authorList>
            <person name="Medvecky M."/>
            <person name="Cejkova D."/>
            <person name="Polansky O."/>
            <person name="Karasova D."/>
            <person name="Kubasova T."/>
            <person name="Cizek A."/>
            <person name="Rychlik I."/>
        </authorList>
    </citation>
    <scope>NUCLEOTIDE SEQUENCE [LARGE SCALE GENOMIC DNA]</scope>
    <source>
        <strain evidence="2">An43</strain>
    </source>
</reference>
<dbReference type="Proteomes" id="UP000195386">
    <property type="component" value="Unassembled WGS sequence"/>
</dbReference>
<comment type="caution">
    <text evidence="1">The sequence shown here is derived from an EMBL/GenBank/DDBJ whole genome shotgun (WGS) entry which is preliminary data.</text>
</comment>
<dbReference type="PROSITE" id="PS51257">
    <property type="entry name" value="PROKAR_LIPOPROTEIN"/>
    <property type="match status" value="1"/>
</dbReference>
<dbReference type="EMBL" id="NFII01000001">
    <property type="protein sequence ID" value="OUO03049.1"/>
    <property type="molecule type" value="Genomic_DNA"/>
</dbReference>
<protein>
    <recommendedName>
        <fullName evidence="3">Lipoprotein</fullName>
    </recommendedName>
</protein>
<dbReference type="AlphaFoldDB" id="A0A1Y3Z2U5"/>